<dbReference type="GeneID" id="92085881"/>
<organism evidence="2 3">
    <name type="scientific">Apiospora phragmitis</name>
    <dbReference type="NCBI Taxonomy" id="2905665"/>
    <lineage>
        <taxon>Eukaryota</taxon>
        <taxon>Fungi</taxon>
        <taxon>Dikarya</taxon>
        <taxon>Ascomycota</taxon>
        <taxon>Pezizomycotina</taxon>
        <taxon>Sordariomycetes</taxon>
        <taxon>Xylariomycetidae</taxon>
        <taxon>Amphisphaeriales</taxon>
        <taxon>Apiosporaceae</taxon>
        <taxon>Apiospora</taxon>
    </lineage>
</organism>
<gene>
    <name evidence="2" type="ORF">PG994_001409</name>
</gene>
<dbReference type="RefSeq" id="XP_066720959.1">
    <property type="nucleotide sequence ID" value="XM_066852818.1"/>
</dbReference>
<feature type="compositionally biased region" description="Polar residues" evidence="1">
    <location>
        <begin position="142"/>
        <end position="151"/>
    </location>
</feature>
<comment type="caution">
    <text evidence="2">The sequence shown here is derived from an EMBL/GenBank/DDBJ whole genome shotgun (WGS) entry which is preliminary data.</text>
</comment>
<evidence type="ECO:0000256" key="1">
    <source>
        <dbReference type="SAM" id="MobiDB-lite"/>
    </source>
</evidence>
<protein>
    <submittedName>
        <fullName evidence="2">Uncharacterized protein</fullName>
    </submittedName>
</protein>
<name>A0ABR1WTG4_9PEZI</name>
<reference evidence="2 3" key="1">
    <citation type="submission" date="2023-01" db="EMBL/GenBank/DDBJ databases">
        <title>Analysis of 21 Apiospora genomes using comparative genomics revels a genus with tremendous synthesis potential of carbohydrate active enzymes and secondary metabolites.</title>
        <authorList>
            <person name="Sorensen T."/>
        </authorList>
    </citation>
    <scope>NUCLEOTIDE SEQUENCE [LARGE SCALE GENOMIC DNA]</scope>
    <source>
        <strain evidence="2 3">CBS 135458</strain>
    </source>
</reference>
<accession>A0ABR1WTG4</accession>
<feature type="region of interest" description="Disordered" evidence="1">
    <location>
        <begin position="142"/>
        <end position="180"/>
    </location>
</feature>
<evidence type="ECO:0000313" key="3">
    <source>
        <dbReference type="Proteomes" id="UP001480595"/>
    </source>
</evidence>
<dbReference type="EMBL" id="JAQQWL010000002">
    <property type="protein sequence ID" value="KAK8086435.1"/>
    <property type="molecule type" value="Genomic_DNA"/>
</dbReference>
<dbReference type="Proteomes" id="UP001480595">
    <property type="component" value="Unassembled WGS sequence"/>
</dbReference>
<sequence length="180" mass="19431">MPKKAATSDINSECRSMDPTANAGWGDPSSSNAYMSKPSGDSFLLMALCETLFEKSSTKERREKAANQQLLPPPCPLRRIGVVVHRVARSENDRSALFPALSPQAQDKAQQAIRDLFQRIGTRQTIKVPIPVQLELMSLESRTPLSSQSKRAQAPGPAACGFPHALSSPKACQKGSGASR</sequence>
<proteinExistence type="predicted"/>
<keyword evidence="3" id="KW-1185">Reference proteome</keyword>
<feature type="region of interest" description="Disordered" evidence="1">
    <location>
        <begin position="1"/>
        <end position="33"/>
    </location>
</feature>
<evidence type="ECO:0000313" key="2">
    <source>
        <dbReference type="EMBL" id="KAK8086435.1"/>
    </source>
</evidence>